<evidence type="ECO:0000256" key="3">
    <source>
        <dbReference type="ARBA" id="ARBA00022676"/>
    </source>
</evidence>
<proteinExistence type="predicted"/>
<evidence type="ECO:0000313" key="12">
    <source>
        <dbReference type="EMBL" id="SEK58604.1"/>
    </source>
</evidence>
<dbReference type="Pfam" id="PF13231">
    <property type="entry name" value="PMT_2"/>
    <property type="match status" value="1"/>
</dbReference>
<feature type="transmembrane region" description="Helical" evidence="9">
    <location>
        <begin position="401"/>
        <end position="421"/>
    </location>
</feature>
<feature type="transmembrane region" description="Helical" evidence="9">
    <location>
        <begin position="348"/>
        <end position="364"/>
    </location>
</feature>
<evidence type="ECO:0000259" key="10">
    <source>
        <dbReference type="Pfam" id="PF13231"/>
    </source>
</evidence>
<feature type="transmembrane region" description="Helical" evidence="9">
    <location>
        <begin position="458"/>
        <end position="479"/>
    </location>
</feature>
<evidence type="ECO:0000256" key="7">
    <source>
        <dbReference type="ARBA" id="ARBA00023136"/>
    </source>
</evidence>
<dbReference type="EMBL" id="FOAZ01000002">
    <property type="protein sequence ID" value="SEK58604.1"/>
    <property type="molecule type" value="Genomic_DNA"/>
</dbReference>
<feature type="region of interest" description="Disordered" evidence="8">
    <location>
        <begin position="1"/>
        <end position="26"/>
    </location>
</feature>
<keyword evidence="5 9" id="KW-0812">Transmembrane</keyword>
<evidence type="ECO:0000256" key="8">
    <source>
        <dbReference type="SAM" id="MobiDB-lite"/>
    </source>
</evidence>
<dbReference type="GO" id="GO:0010041">
    <property type="term" value="P:response to iron(III) ion"/>
    <property type="evidence" value="ECO:0007669"/>
    <property type="project" value="TreeGrafter"/>
</dbReference>
<dbReference type="PANTHER" id="PTHR33908">
    <property type="entry name" value="MANNOSYLTRANSFERASE YKCB-RELATED"/>
    <property type="match status" value="1"/>
</dbReference>
<evidence type="ECO:0000256" key="1">
    <source>
        <dbReference type="ARBA" id="ARBA00004651"/>
    </source>
</evidence>
<keyword evidence="6 9" id="KW-1133">Transmembrane helix</keyword>
<dbReference type="GO" id="GO:0016763">
    <property type="term" value="F:pentosyltransferase activity"/>
    <property type="evidence" value="ECO:0007669"/>
    <property type="project" value="TreeGrafter"/>
</dbReference>
<feature type="transmembrane region" description="Helical" evidence="9">
    <location>
        <begin position="139"/>
        <end position="159"/>
    </location>
</feature>
<feature type="compositionally biased region" description="Gly residues" evidence="8">
    <location>
        <begin position="1"/>
        <end position="11"/>
    </location>
</feature>
<dbReference type="GO" id="GO:0005886">
    <property type="term" value="C:plasma membrane"/>
    <property type="evidence" value="ECO:0007669"/>
    <property type="project" value="UniProtKB-SubCell"/>
</dbReference>
<sequence>MAESVRGGGAGKPATDTSPARLPPWRRADDQPAYATTALLLICVLAAVLYARGITQSQYRDYYADAARSMSGSWKAFFFGSFDPGNSITIDKLPGFLWPQALAARLFGFHPWVLTLPQVLEGIACVLVLHRAVRRWTGVNAALIAAAVFLATPATAGLFRTQVEDPLLTLCLLLAADATQRAALSGRLRSLVLAGVWVGVGFQAKMLEAWAVLPALGLVYLVSAPAPVRRRLAHLGIAAAVAVVASASWVLAVSATPADDRPYVDGTTNNSAVSMAVGYNFLSRFSSVGLSAAGSGSVVSGPDGSEAPSEQADASGSGRLGAPLPGDFGSDESGWGKLLGSSLASQTGWLYPFAAVALGCGLWWRRGKPRTDGLRAGLLLWGTWLATYFLAFSAGSVGGHIYYLGVIAVPLAALTGAGTVLMWREHRTGGRRAWALPLAIATTAAWSVHLSMQYPSPLSWLGPATLVLGIAGCLLLALALAGTRTTTKTRIAVAGLTAGLCAVVVTPGAWATQVFNPWNTYPLLGSVGPTSDFGQPGGFVPTDDALTPSQQRLLAYTTAHRGTARYLFASTNETNASPFILDAGAEVLPLGGFTGRVPYPTLPGFQQLVDSGQLQYVLVNSERGMGGFGGAESGSATTTTSEITVWVLAHCATVSAGDYGADLYFYGDLYRCGPGR</sequence>
<feature type="domain" description="Putative mannosyltransferase YkcA/B-like C-terminal" evidence="11">
    <location>
        <begin position="553"/>
        <end position="649"/>
    </location>
</feature>
<dbReference type="eggNOG" id="COG1807">
    <property type="taxonomic scope" value="Bacteria"/>
</dbReference>
<feature type="transmembrane region" description="Helical" evidence="9">
    <location>
        <begin position="376"/>
        <end position="395"/>
    </location>
</feature>
<dbReference type="PANTHER" id="PTHR33908:SF3">
    <property type="entry name" value="UNDECAPRENYL PHOSPHATE-ALPHA-4-AMINO-4-DEOXY-L-ARABINOSE ARABINOSYL TRANSFERASE"/>
    <property type="match status" value="1"/>
</dbReference>
<keyword evidence="7 9" id="KW-0472">Membrane</keyword>
<dbReference type="InterPro" id="IPR056785">
    <property type="entry name" value="YkcA/B-like_C"/>
</dbReference>
<dbReference type="Proteomes" id="UP000183015">
    <property type="component" value="Unassembled WGS sequence"/>
</dbReference>
<evidence type="ECO:0000256" key="6">
    <source>
        <dbReference type="ARBA" id="ARBA00022989"/>
    </source>
</evidence>
<accession>A0A1H7I8B1</accession>
<keyword evidence="4 12" id="KW-0808">Transferase</keyword>
<evidence type="ECO:0000256" key="9">
    <source>
        <dbReference type="SAM" id="Phobius"/>
    </source>
</evidence>
<feature type="region of interest" description="Disordered" evidence="8">
    <location>
        <begin position="299"/>
        <end position="318"/>
    </location>
</feature>
<dbReference type="AlphaFoldDB" id="A0A1H7I8B1"/>
<dbReference type="GO" id="GO:0009103">
    <property type="term" value="P:lipopolysaccharide biosynthetic process"/>
    <property type="evidence" value="ECO:0007669"/>
    <property type="project" value="UniProtKB-ARBA"/>
</dbReference>
<feature type="transmembrane region" description="Helical" evidence="9">
    <location>
        <begin position="235"/>
        <end position="255"/>
    </location>
</feature>
<feature type="transmembrane region" description="Helical" evidence="9">
    <location>
        <begin position="209"/>
        <end position="228"/>
    </location>
</feature>
<dbReference type="STRING" id="235985.SAMN05414137_102540"/>
<evidence type="ECO:0000313" key="13">
    <source>
        <dbReference type="Proteomes" id="UP000183015"/>
    </source>
</evidence>
<feature type="transmembrane region" description="Helical" evidence="9">
    <location>
        <begin position="33"/>
        <end position="51"/>
    </location>
</feature>
<organism evidence="12 13">
    <name type="scientific">Streptacidiphilus jiangxiensis</name>
    <dbReference type="NCBI Taxonomy" id="235985"/>
    <lineage>
        <taxon>Bacteria</taxon>
        <taxon>Bacillati</taxon>
        <taxon>Actinomycetota</taxon>
        <taxon>Actinomycetes</taxon>
        <taxon>Kitasatosporales</taxon>
        <taxon>Streptomycetaceae</taxon>
        <taxon>Streptacidiphilus</taxon>
    </lineage>
</organism>
<protein>
    <submittedName>
        <fullName evidence="12">Dolichyl-phosphate-mannose-protein mannosyltransferase</fullName>
    </submittedName>
</protein>
<feature type="transmembrane region" description="Helical" evidence="9">
    <location>
        <begin position="433"/>
        <end position="452"/>
    </location>
</feature>
<evidence type="ECO:0000259" key="11">
    <source>
        <dbReference type="Pfam" id="PF24878"/>
    </source>
</evidence>
<keyword evidence="13" id="KW-1185">Reference proteome</keyword>
<comment type="subcellular location">
    <subcellularLocation>
        <location evidence="1">Cell membrane</location>
        <topology evidence="1">Multi-pass membrane protein</topology>
    </subcellularLocation>
</comment>
<dbReference type="Pfam" id="PF24878">
    <property type="entry name" value="YkcB_C"/>
    <property type="match status" value="1"/>
</dbReference>
<reference evidence="13" key="1">
    <citation type="submission" date="2016-10" db="EMBL/GenBank/DDBJ databases">
        <authorList>
            <person name="Varghese N."/>
        </authorList>
    </citation>
    <scope>NUCLEOTIDE SEQUENCE [LARGE SCALE GENOMIC DNA]</scope>
    <source>
        <strain evidence="13">DSM 45096 / BCRC 16803 / CGMCC 4.1857 / CIP 109030 / JCM 12277 / KCTC 19219 / NBRC 100920 / 33214</strain>
    </source>
</reference>
<keyword evidence="3 12" id="KW-0328">Glycosyltransferase</keyword>
<evidence type="ECO:0000256" key="5">
    <source>
        <dbReference type="ARBA" id="ARBA00022692"/>
    </source>
</evidence>
<dbReference type="InterPro" id="IPR050297">
    <property type="entry name" value="LipidA_mod_glycosyltrf_83"/>
</dbReference>
<evidence type="ECO:0000256" key="2">
    <source>
        <dbReference type="ARBA" id="ARBA00022475"/>
    </source>
</evidence>
<keyword evidence="2" id="KW-1003">Cell membrane</keyword>
<evidence type="ECO:0000256" key="4">
    <source>
        <dbReference type="ARBA" id="ARBA00022679"/>
    </source>
</evidence>
<dbReference type="RefSeq" id="WP_236655897.1">
    <property type="nucleotide sequence ID" value="NZ_BBPN01000005.1"/>
</dbReference>
<feature type="domain" description="Glycosyltransferase RgtA/B/C/D-like" evidence="10">
    <location>
        <begin position="93"/>
        <end position="249"/>
    </location>
</feature>
<gene>
    <name evidence="12" type="ORF">SAMN05414137_102540</name>
</gene>
<name>A0A1H7I8B1_STRJI</name>
<feature type="transmembrane region" description="Helical" evidence="9">
    <location>
        <begin position="491"/>
        <end position="510"/>
    </location>
</feature>
<dbReference type="InterPro" id="IPR038731">
    <property type="entry name" value="RgtA/B/C-like"/>
</dbReference>